<dbReference type="InterPro" id="IPR002645">
    <property type="entry name" value="STAS_dom"/>
</dbReference>
<dbReference type="PROSITE" id="PS50801">
    <property type="entry name" value="STAS"/>
    <property type="match status" value="1"/>
</dbReference>
<evidence type="ECO:0000259" key="1">
    <source>
        <dbReference type="PROSITE" id="PS50801"/>
    </source>
</evidence>
<evidence type="ECO:0000313" key="2">
    <source>
        <dbReference type="EMBL" id="TCJ12179.1"/>
    </source>
</evidence>
<feature type="domain" description="STAS" evidence="1">
    <location>
        <begin position="1"/>
        <end position="70"/>
    </location>
</feature>
<dbReference type="SUPFAM" id="SSF55874">
    <property type="entry name" value="ATPase domain of HSP90 chaperone/DNA topoisomerase II/histidine kinase"/>
    <property type="match status" value="1"/>
</dbReference>
<keyword evidence="3" id="KW-1185">Reference proteome</keyword>
<comment type="caution">
    <text evidence="2">The sequence shown here is derived from an EMBL/GenBank/DDBJ whole genome shotgun (WGS) entry which is preliminary data.</text>
</comment>
<protein>
    <recommendedName>
        <fullName evidence="1">STAS domain-containing protein</fullName>
    </recommendedName>
</protein>
<dbReference type="InterPro" id="IPR036890">
    <property type="entry name" value="HATPase_C_sf"/>
</dbReference>
<name>A0A4R1B8D6_9BACT</name>
<sequence>MTIRLAAPKEFSTAVDIAGVLEYITKFKSVEISNKAIVYLNFRRVRVLDAGAMAMVLSVAHDLESQGVKVIGSKPVFPPARKIFNDSGILEHFIDGRGRHRACTNHLIQGRGKTLQMDAAIETVRAMETVFGKRAYNRPIQTALIEMMANSVNHAFPAGDDQISTYLELFLEEKPWYLSVFHDPEGKKVFFSFVDNGVGIINTIRRRFGQLVADQVDDTRILHKAFSGEYRSRTQQAERGKGLVSIREVSTKRSVRQLKVVTNNHLYDFETGSGTKLANSFEGTVYFWTLDDTCNHGNSEN</sequence>
<organism evidence="2 3">
    <name type="scientific">Flaviaesturariibacter flavus</name>
    <dbReference type="NCBI Taxonomy" id="2502780"/>
    <lineage>
        <taxon>Bacteria</taxon>
        <taxon>Pseudomonadati</taxon>
        <taxon>Bacteroidota</taxon>
        <taxon>Chitinophagia</taxon>
        <taxon>Chitinophagales</taxon>
        <taxon>Chitinophagaceae</taxon>
        <taxon>Flaviaestuariibacter</taxon>
    </lineage>
</organism>
<dbReference type="EMBL" id="SJZI01000052">
    <property type="protein sequence ID" value="TCJ12179.1"/>
    <property type="molecule type" value="Genomic_DNA"/>
</dbReference>
<gene>
    <name evidence="2" type="ORF">EPD60_16680</name>
</gene>
<evidence type="ECO:0000313" key="3">
    <source>
        <dbReference type="Proteomes" id="UP000295334"/>
    </source>
</evidence>
<accession>A0A4R1B8D6</accession>
<dbReference type="AlphaFoldDB" id="A0A4R1B8D6"/>
<dbReference type="RefSeq" id="WP_131450653.1">
    <property type="nucleotide sequence ID" value="NZ_SJZI01000052.1"/>
</dbReference>
<proteinExistence type="predicted"/>
<dbReference type="InterPro" id="IPR036513">
    <property type="entry name" value="STAS_dom_sf"/>
</dbReference>
<dbReference type="OrthoDB" id="838909at2"/>
<reference evidence="2 3" key="1">
    <citation type="submission" date="2019-03" db="EMBL/GenBank/DDBJ databases">
        <authorList>
            <person name="Kim M.K.M."/>
        </authorList>
    </citation>
    <scope>NUCLEOTIDE SEQUENCE [LARGE SCALE GENOMIC DNA]</scope>
    <source>
        <strain evidence="2 3">17J68-12</strain>
    </source>
</reference>
<dbReference type="Gene3D" id="3.30.750.24">
    <property type="entry name" value="STAS domain"/>
    <property type="match status" value="1"/>
</dbReference>
<dbReference type="Proteomes" id="UP000295334">
    <property type="component" value="Unassembled WGS sequence"/>
</dbReference>